<keyword evidence="2" id="KW-0472">Membrane</keyword>
<evidence type="ECO:0000313" key="3">
    <source>
        <dbReference type="EMBL" id="AFP72310.1"/>
    </source>
</evidence>
<dbReference type="SMR" id="M4H5I9"/>
<reference evidence="4" key="2">
    <citation type="submission" date="2016-07" db="EMBL/GenBank/DDBJ databases">
        <title>genome sequence of Naegleria fowleri mitochondria.</title>
        <authorList>
            <person name="Greninger A.L."/>
            <person name="Jerome K."/>
            <person name="Dixon T."/>
        </authorList>
    </citation>
    <scope>NUCLEOTIDE SEQUENCE</scope>
    <source>
        <strain evidence="4">V511</strain>
    </source>
</reference>
<dbReference type="EMBL" id="KX580903">
    <property type="protein sequence ID" value="AOS85668.1"/>
    <property type="molecule type" value="Genomic_DNA"/>
</dbReference>
<keyword evidence="3" id="KW-0689">Ribosomal protein</keyword>
<accession>M4H5I9</accession>
<organism evidence="3">
    <name type="scientific">Naegleria fowleri</name>
    <name type="common">Brain eating amoeba</name>
    <dbReference type="NCBI Taxonomy" id="5763"/>
    <lineage>
        <taxon>Eukaryota</taxon>
        <taxon>Discoba</taxon>
        <taxon>Heterolobosea</taxon>
        <taxon>Tetramitia</taxon>
        <taxon>Eutetramitia</taxon>
        <taxon>Vahlkampfiidae</taxon>
        <taxon>Naegleria</taxon>
    </lineage>
</organism>
<keyword evidence="2" id="KW-0812">Transmembrane</keyword>
<dbReference type="GO" id="GO:0005763">
    <property type="term" value="C:mitochondrial small ribosomal subunit"/>
    <property type="evidence" value="ECO:0007669"/>
    <property type="project" value="TreeGrafter"/>
</dbReference>
<dbReference type="AlphaFoldDB" id="M4H5I9"/>
<dbReference type="InterPro" id="IPR005706">
    <property type="entry name" value="Ribosomal_uS2_bac/mit/plastid"/>
</dbReference>
<dbReference type="Gene3D" id="3.40.50.10490">
    <property type="entry name" value="Glucose-6-phosphate isomerase like protein, domain 1"/>
    <property type="match status" value="1"/>
</dbReference>
<dbReference type="InterPro" id="IPR023591">
    <property type="entry name" value="Ribosomal_uS2_flav_dom_sf"/>
</dbReference>
<proteinExistence type="inferred from homology"/>
<reference evidence="5" key="3">
    <citation type="submission" date="2016-07" db="EMBL/GenBank/DDBJ databases">
        <title>genome sequences of Naegleria fowleri mitochondria.</title>
        <authorList>
            <person name="Greninger A.L."/>
            <person name="Jerome K."/>
            <person name="Dixon T."/>
        </authorList>
    </citation>
    <scope>NUCLEOTIDE SEQUENCE</scope>
    <source>
        <strain evidence="5">V419</strain>
    </source>
</reference>
<dbReference type="PANTHER" id="PTHR12534">
    <property type="entry name" value="30S RIBOSOMAL PROTEIN S2 PROKARYOTIC AND ORGANELLAR"/>
    <property type="match status" value="1"/>
</dbReference>
<evidence type="ECO:0000256" key="2">
    <source>
        <dbReference type="SAM" id="Phobius"/>
    </source>
</evidence>
<evidence type="ECO:0000313" key="4">
    <source>
        <dbReference type="EMBL" id="AOS85622.1"/>
    </source>
</evidence>
<keyword evidence="3" id="KW-0687">Ribonucleoprotein</keyword>
<gene>
    <name evidence="3" type="primary">rps2</name>
</gene>
<dbReference type="PANTHER" id="PTHR12534:SF0">
    <property type="entry name" value="SMALL RIBOSOMAL SUBUNIT PROTEIN US2M"/>
    <property type="match status" value="1"/>
</dbReference>
<reference evidence="3" key="1">
    <citation type="journal article" date="2013" name="J. Eukaryot. Microbiol.">
        <title>The Mitochondrial Genome and a 60-kb Nuclear DNA Segment from Naegleria fowleri, the Causative Agent of Primary Amoebic Meningoencephalitis.</title>
        <authorList>
            <person name="Herman E.K."/>
            <person name="Greninger A.L."/>
            <person name="Visvesvara G.S."/>
            <person name="Marciano-Cabral F."/>
            <person name="Dacks J.B."/>
            <person name="Chiu C.Y."/>
        </authorList>
    </citation>
    <scope>NUCLEOTIDE SEQUENCE</scope>
</reference>
<dbReference type="Pfam" id="PF00318">
    <property type="entry name" value="Ribosomal_S2"/>
    <property type="match status" value="1"/>
</dbReference>
<protein>
    <submittedName>
        <fullName evidence="3">Ribosomal protein S2</fullName>
    </submittedName>
</protein>
<dbReference type="RefSeq" id="YP_007890037.1">
    <property type="nucleotide sequence ID" value="NC_021104.1"/>
</dbReference>
<comment type="similarity">
    <text evidence="1">Belongs to the universal ribosomal protein uS2 family.</text>
</comment>
<dbReference type="EMBL" id="JX174181">
    <property type="protein sequence ID" value="AFP72310.1"/>
    <property type="molecule type" value="Genomic_DNA"/>
</dbReference>
<dbReference type="EMBL" id="KX580902">
    <property type="protein sequence ID" value="AOS85622.1"/>
    <property type="molecule type" value="Genomic_DNA"/>
</dbReference>
<feature type="transmembrane region" description="Helical" evidence="2">
    <location>
        <begin position="136"/>
        <end position="154"/>
    </location>
</feature>
<evidence type="ECO:0000256" key="1">
    <source>
        <dbReference type="ARBA" id="ARBA00006242"/>
    </source>
</evidence>
<geneLocation type="mitochondrion" evidence="3"/>
<dbReference type="GeneID" id="15332076"/>
<dbReference type="GO" id="GO:0003735">
    <property type="term" value="F:structural constituent of ribosome"/>
    <property type="evidence" value="ECO:0007669"/>
    <property type="project" value="InterPro"/>
</dbReference>
<feature type="transmembrane region" description="Helical" evidence="2">
    <location>
        <begin position="45"/>
        <end position="67"/>
    </location>
</feature>
<feature type="transmembrane region" description="Helical" evidence="2">
    <location>
        <begin position="229"/>
        <end position="250"/>
    </location>
</feature>
<sequence length="262" mass="32214">MLFDLMLSIGIHIGNIRFILHSFYKPFIVGYRNNYCIFDINKIIFFFKRALFFFYNLGLMNNLYLFYMHSNMQLNISYLLYFIKEINSTRNMVFTERWSYGQLSNTYTSCSILFTDIFTFKETNKNYKSYLPYNKINFYNFFFSLLHFTFYKRIPGMEWETHIKRIEKYWRFFLFFKFYRYLNRFPDVFLFFSTYNFPIPAIEAKNLKIPCVGNLDIDFKYYTYLSYPLLGNSQSVFIFLFYFIMLSSFYKKGRLSFYSSIL</sequence>
<name>M4H5I9_NAEFO</name>
<keyword evidence="3" id="KW-0496">Mitochondrion</keyword>
<feature type="transmembrane region" description="Helical" evidence="2">
    <location>
        <begin position="6"/>
        <end position="24"/>
    </location>
</feature>
<dbReference type="InterPro" id="IPR001865">
    <property type="entry name" value="Ribosomal_uS2"/>
</dbReference>
<evidence type="ECO:0000313" key="5">
    <source>
        <dbReference type="EMBL" id="AOS85668.1"/>
    </source>
</evidence>
<dbReference type="GO" id="GO:0006412">
    <property type="term" value="P:translation"/>
    <property type="evidence" value="ECO:0007669"/>
    <property type="project" value="InterPro"/>
</dbReference>
<dbReference type="SUPFAM" id="SSF52313">
    <property type="entry name" value="Ribosomal protein S2"/>
    <property type="match status" value="1"/>
</dbReference>
<keyword evidence="2" id="KW-1133">Transmembrane helix</keyword>